<dbReference type="RefSeq" id="WP_226790854.1">
    <property type="nucleotide sequence ID" value="NZ_JAHOCE010000036.1"/>
</dbReference>
<name>A0AAW4U2E1_BIFBR</name>
<dbReference type="AlphaFoldDB" id="A0AAW4U2E1"/>
<evidence type="ECO:0000259" key="1">
    <source>
        <dbReference type="Pfam" id="PF14393"/>
    </source>
</evidence>
<dbReference type="EMBL" id="JAJBPF010000035">
    <property type="protein sequence ID" value="MCB5645669.1"/>
    <property type="molecule type" value="Genomic_DNA"/>
</dbReference>
<evidence type="ECO:0000313" key="2">
    <source>
        <dbReference type="EMBL" id="MCB5645669.1"/>
    </source>
</evidence>
<comment type="caution">
    <text evidence="2">The sequence shown here is derived from an EMBL/GenBank/DDBJ whole genome shotgun (WGS) entry which is preliminary data.</text>
</comment>
<sequence length="128" mass="14331">MACGITVAVATREVCRMSADRVYMPFQGGKALHPPIEFGVTCDNSRDNISSLNGRYSELTGSCWLQESRPSLYQSLVYYRRHFVKPDNPELYGGDDKLFAVASQRIDYESLLDEMGGGNCSDRTEALY</sequence>
<dbReference type="Proteomes" id="UP001198148">
    <property type="component" value="Unassembled WGS sequence"/>
</dbReference>
<evidence type="ECO:0000313" key="3">
    <source>
        <dbReference type="Proteomes" id="UP001198148"/>
    </source>
</evidence>
<reference evidence="2" key="1">
    <citation type="submission" date="2021-10" db="EMBL/GenBank/DDBJ databases">
        <title>Collection of gut derived symbiotic bacterial strains cultured from healthy donors.</title>
        <authorList>
            <person name="Lin H."/>
            <person name="Littmann E."/>
            <person name="Claire K."/>
            <person name="Pamer E."/>
        </authorList>
    </citation>
    <scope>NUCLEOTIDE SEQUENCE</scope>
    <source>
        <strain evidence="2">MSK.23.105</strain>
    </source>
</reference>
<dbReference type="InterPro" id="IPR025536">
    <property type="entry name" value="DUF4422"/>
</dbReference>
<organism evidence="2 3">
    <name type="scientific">Bifidobacterium breve</name>
    <dbReference type="NCBI Taxonomy" id="1685"/>
    <lineage>
        <taxon>Bacteria</taxon>
        <taxon>Bacillati</taxon>
        <taxon>Actinomycetota</taxon>
        <taxon>Actinomycetes</taxon>
        <taxon>Bifidobacteriales</taxon>
        <taxon>Bifidobacteriaceae</taxon>
        <taxon>Bifidobacterium</taxon>
    </lineage>
</organism>
<dbReference type="Pfam" id="PF14393">
    <property type="entry name" value="DUF4422"/>
    <property type="match status" value="1"/>
</dbReference>
<accession>A0AAW4U2E1</accession>
<protein>
    <submittedName>
        <fullName evidence="2">DUF4422 domain-containing protein</fullName>
    </submittedName>
</protein>
<gene>
    <name evidence="2" type="ORF">LIP63_09910</name>
</gene>
<feature type="domain" description="DUF4422" evidence="1">
    <location>
        <begin position="7"/>
        <end position="89"/>
    </location>
</feature>
<proteinExistence type="predicted"/>